<dbReference type="InterPro" id="IPR036705">
    <property type="entry name" value="Ribosyl_crysJ1_sf"/>
</dbReference>
<name>A0ABY4HPH1_9FLAO</name>
<gene>
    <name evidence="1" type="ORF">LXD69_04560</name>
</gene>
<reference evidence="1" key="2">
    <citation type="submission" date="2022-04" db="EMBL/GenBank/DDBJ databases">
        <title>Complete Genome Sequence of Flavobacterium sediminilitoris YSM-43, Isolated from a Tidal Sediment.</title>
        <authorList>
            <person name="Lee P.A."/>
        </authorList>
    </citation>
    <scope>NUCLEOTIDE SEQUENCE</scope>
    <source>
        <strain evidence="1">YSM-43</strain>
    </source>
</reference>
<dbReference type="Pfam" id="PF03747">
    <property type="entry name" value="ADP_ribosyl_GH"/>
    <property type="match status" value="1"/>
</dbReference>
<sequence>MILEAAIGDAYGAGFEFQEMNYIEKYNDLTQYHKHGMYTEIYKRYTDDTQMAIAIAELLLEEDNWTAEKVANKFVIAFHRDKRRGYSNRVYNALDTSKSGSDFIQIINNQSGGNGSAMRAYSIGYIKDIQKLLSFCEIQAKVSHDTIEGIQCAKRIALAVHFYRYDLDKNNDLISFINETLGENEIYEVTSPIDMHGYPTTKAVIKIVSEATSMKDCLKYCIDFGGDTDTVAELCMAILSQKKACDKILPAFLLEELENGAFGKEYLKKLDQQLEEKFGLM</sequence>
<proteinExistence type="predicted"/>
<accession>A0ABY4HPH1</accession>
<dbReference type="EMBL" id="CP090145">
    <property type="protein sequence ID" value="UOX34782.1"/>
    <property type="molecule type" value="Genomic_DNA"/>
</dbReference>
<dbReference type="Proteomes" id="UP000830454">
    <property type="component" value="Chromosome"/>
</dbReference>
<reference evidence="1" key="1">
    <citation type="submission" date="2021-12" db="EMBL/GenBank/DDBJ databases">
        <authorList>
            <person name="Cha I.-T."/>
            <person name="Lee K.-E."/>
            <person name="Park S.-J."/>
        </authorList>
    </citation>
    <scope>NUCLEOTIDE SEQUENCE</scope>
    <source>
        <strain evidence="1">YSM-43</strain>
    </source>
</reference>
<dbReference type="InterPro" id="IPR005502">
    <property type="entry name" value="Ribosyl_crysJ1"/>
</dbReference>
<evidence type="ECO:0000313" key="2">
    <source>
        <dbReference type="Proteomes" id="UP000830454"/>
    </source>
</evidence>
<dbReference type="SUPFAM" id="SSF101478">
    <property type="entry name" value="ADP-ribosylglycohydrolase"/>
    <property type="match status" value="1"/>
</dbReference>
<dbReference type="RefSeq" id="WP_045971133.1">
    <property type="nucleotide sequence ID" value="NZ_CP090145.1"/>
</dbReference>
<dbReference type="Gene3D" id="1.10.4080.10">
    <property type="entry name" value="ADP-ribosylation/Crystallin J1"/>
    <property type="match status" value="1"/>
</dbReference>
<protein>
    <submittedName>
        <fullName evidence="1">ADP-ribosylglycohydrolase family protein</fullName>
    </submittedName>
</protein>
<keyword evidence="2" id="KW-1185">Reference proteome</keyword>
<evidence type="ECO:0000313" key="1">
    <source>
        <dbReference type="EMBL" id="UOX34782.1"/>
    </source>
</evidence>
<organism evidence="1 2">
    <name type="scientific">Flavobacterium sediminilitoris</name>
    <dbReference type="NCBI Taxonomy" id="2024526"/>
    <lineage>
        <taxon>Bacteria</taxon>
        <taxon>Pseudomonadati</taxon>
        <taxon>Bacteroidota</taxon>
        <taxon>Flavobacteriia</taxon>
        <taxon>Flavobacteriales</taxon>
        <taxon>Flavobacteriaceae</taxon>
        <taxon>Flavobacterium</taxon>
    </lineage>
</organism>